<keyword evidence="1" id="KW-0175">Coiled coil</keyword>
<proteinExistence type="predicted"/>
<evidence type="ECO:0000256" key="2">
    <source>
        <dbReference type="SAM" id="MobiDB-lite"/>
    </source>
</evidence>
<evidence type="ECO:0000313" key="3">
    <source>
        <dbReference type="EMBL" id="KAF5821832.1"/>
    </source>
</evidence>
<dbReference type="EMBL" id="MNCJ02000316">
    <property type="protein sequence ID" value="KAF5821832.1"/>
    <property type="molecule type" value="Genomic_DNA"/>
</dbReference>
<feature type="coiled-coil region" evidence="1">
    <location>
        <begin position="268"/>
        <end position="323"/>
    </location>
</feature>
<organism evidence="3 4">
    <name type="scientific">Helianthus annuus</name>
    <name type="common">Common sunflower</name>
    <dbReference type="NCBI Taxonomy" id="4232"/>
    <lineage>
        <taxon>Eukaryota</taxon>
        <taxon>Viridiplantae</taxon>
        <taxon>Streptophyta</taxon>
        <taxon>Embryophyta</taxon>
        <taxon>Tracheophyta</taxon>
        <taxon>Spermatophyta</taxon>
        <taxon>Magnoliopsida</taxon>
        <taxon>eudicotyledons</taxon>
        <taxon>Gunneridae</taxon>
        <taxon>Pentapetalae</taxon>
        <taxon>asterids</taxon>
        <taxon>campanulids</taxon>
        <taxon>Asterales</taxon>
        <taxon>Asteraceae</taxon>
        <taxon>Asteroideae</taxon>
        <taxon>Heliantheae alliance</taxon>
        <taxon>Heliantheae</taxon>
        <taxon>Helianthus</taxon>
    </lineage>
</organism>
<reference evidence="3" key="2">
    <citation type="submission" date="2020-06" db="EMBL/GenBank/DDBJ databases">
        <title>Helianthus annuus Genome sequencing and assembly Release 2.</title>
        <authorList>
            <person name="Gouzy J."/>
            <person name="Langlade N."/>
            <person name="Munos S."/>
        </authorList>
    </citation>
    <scope>NUCLEOTIDE SEQUENCE</scope>
    <source>
        <tissue evidence="3">Leaves</tissue>
    </source>
</reference>
<dbReference type="Gramene" id="mRNA:HanXRQr2_Chr01g0019461">
    <property type="protein sequence ID" value="mRNA:HanXRQr2_Chr01g0019461"/>
    <property type="gene ID" value="HanXRQr2_Chr01g0019461"/>
</dbReference>
<dbReference type="Proteomes" id="UP000215914">
    <property type="component" value="Unassembled WGS sequence"/>
</dbReference>
<reference evidence="3" key="1">
    <citation type="journal article" date="2017" name="Nature">
        <title>The sunflower genome provides insights into oil metabolism, flowering and Asterid evolution.</title>
        <authorList>
            <person name="Badouin H."/>
            <person name="Gouzy J."/>
            <person name="Grassa C.J."/>
            <person name="Murat F."/>
            <person name="Staton S.E."/>
            <person name="Cottret L."/>
            <person name="Lelandais-Briere C."/>
            <person name="Owens G.L."/>
            <person name="Carrere S."/>
            <person name="Mayjonade B."/>
            <person name="Legrand L."/>
            <person name="Gill N."/>
            <person name="Kane N.C."/>
            <person name="Bowers J.E."/>
            <person name="Hubner S."/>
            <person name="Bellec A."/>
            <person name="Berard A."/>
            <person name="Berges H."/>
            <person name="Blanchet N."/>
            <person name="Boniface M.C."/>
            <person name="Brunel D."/>
            <person name="Catrice O."/>
            <person name="Chaidir N."/>
            <person name="Claudel C."/>
            <person name="Donnadieu C."/>
            <person name="Faraut T."/>
            <person name="Fievet G."/>
            <person name="Helmstetter N."/>
            <person name="King M."/>
            <person name="Knapp S.J."/>
            <person name="Lai Z."/>
            <person name="Le Paslier M.C."/>
            <person name="Lippi Y."/>
            <person name="Lorenzon L."/>
            <person name="Mandel J.R."/>
            <person name="Marage G."/>
            <person name="Marchand G."/>
            <person name="Marquand E."/>
            <person name="Bret-Mestries E."/>
            <person name="Morien E."/>
            <person name="Nambeesan S."/>
            <person name="Nguyen T."/>
            <person name="Pegot-Espagnet P."/>
            <person name="Pouilly N."/>
            <person name="Raftis F."/>
            <person name="Sallet E."/>
            <person name="Schiex T."/>
            <person name="Thomas J."/>
            <person name="Vandecasteele C."/>
            <person name="Vares D."/>
            <person name="Vear F."/>
            <person name="Vautrin S."/>
            <person name="Crespi M."/>
            <person name="Mangin B."/>
            <person name="Burke J.M."/>
            <person name="Salse J."/>
            <person name="Munos S."/>
            <person name="Vincourt P."/>
            <person name="Rieseberg L.H."/>
            <person name="Langlade N.B."/>
        </authorList>
    </citation>
    <scope>NUCLEOTIDE SEQUENCE</scope>
    <source>
        <tissue evidence="3">Leaves</tissue>
    </source>
</reference>
<evidence type="ECO:0000313" key="4">
    <source>
        <dbReference type="Proteomes" id="UP000215914"/>
    </source>
</evidence>
<comment type="caution">
    <text evidence="3">The sequence shown here is derived from an EMBL/GenBank/DDBJ whole genome shotgun (WGS) entry which is preliminary data.</text>
</comment>
<protein>
    <submittedName>
        <fullName evidence="3">Uncharacterized protein</fullName>
    </submittedName>
</protein>
<evidence type="ECO:0000256" key="1">
    <source>
        <dbReference type="SAM" id="Coils"/>
    </source>
</evidence>
<name>A0A9K3JWF1_HELAN</name>
<sequence length="341" mass="36999">MAASVSTDPEGVVVTSAPAVVSPRPAPKRHRVMPSLSTFQATKIAQLLHADALGEAQVEGRSSMPLSSGEITTSAVGGQSVSLADLISQASVLSVSSSMPPPLFTASVVITPSPVSMPLFSSSTPASIFDSPIGDFPVSEKEMPTTFAGGESTSAKETTVSDTGGSSGNFADDGVGLFNYLYLPTMCWDPTAQDKRYQPKWKIAESSRLDFSLVVHHRVERACPPTESAYVEGLDNEHLMNTTMVDAVSGPRRLAEIRRRWMHDNSELRQARMTIQELVDEKGRLESQLHAASVRESRFLSEKNKAENDLKRVTANLAEERVIWARDIAEKDRILSRAKVV</sequence>
<dbReference type="AlphaFoldDB" id="A0A9K3JWF1"/>
<feature type="region of interest" description="Disordered" evidence="2">
    <location>
        <begin position="146"/>
        <end position="165"/>
    </location>
</feature>
<keyword evidence="4" id="KW-1185">Reference proteome</keyword>
<gene>
    <name evidence="3" type="ORF">HanXRQr2_Chr01g0019461</name>
</gene>
<accession>A0A9K3JWF1</accession>
<feature type="compositionally biased region" description="Polar residues" evidence="2">
    <location>
        <begin position="151"/>
        <end position="164"/>
    </location>
</feature>